<dbReference type="Gene3D" id="1.20.1280.50">
    <property type="match status" value="1"/>
</dbReference>
<dbReference type="CDD" id="cd22157">
    <property type="entry name" value="F-box_AtFBW1-like"/>
    <property type="match status" value="1"/>
</dbReference>
<evidence type="ECO:0000313" key="3">
    <source>
        <dbReference type="EnsemblPlants" id="EMT00450"/>
    </source>
</evidence>
<dbReference type="SUPFAM" id="SSF81383">
    <property type="entry name" value="F-box domain"/>
    <property type="match status" value="1"/>
</dbReference>
<dbReference type="PANTHER" id="PTHR32133:SF266">
    <property type="entry name" value="F-BOX DOMAIN-CONTAINING PROTEIN"/>
    <property type="match status" value="1"/>
</dbReference>
<feature type="domain" description="F-box protein AT5G49610-like beta-propeller" evidence="2">
    <location>
        <begin position="107"/>
        <end position="369"/>
    </location>
</feature>
<accession>R7VZ85</accession>
<evidence type="ECO:0000259" key="1">
    <source>
        <dbReference type="Pfam" id="PF12937"/>
    </source>
</evidence>
<proteinExistence type="predicted"/>
<dbReference type="PANTHER" id="PTHR32133">
    <property type="entry name" value="OS07G0120400 PROTEIN"/>
    <property type="match status" value="1"/>
</dbReference>
<organism evidence="3">
    <name type="scientific">Aegilops tauschii</name>
    <name type="common">Tausch's goatgrass</name>
    <name type="synonym">Aegilops squarrosa</name>
    <dbReference type="NCBI Taxonomy" id="37682"/>
    <lineage>
        <taxon>Eukaryota</taxon>
        <taxon>Viridiplantae</taxon>
        <taxon>Streptophyta</taxon>
        <taxon>Embryophyta</taxon>
        <taxon>Tracheophyta</taxon>
        <taxon>Spermatophyta</taxon>
        <taxon>Magnoliopsida</taxon>
        <taxon>Liliopsida</taxon>
        <taxon>Poales</taxon>
        <taxon>Poaceae</taxon>
        <taxon>BOP clade</taxon>
        <taxon>Pooideae</taxon>
        <taxon>Triticodae</taxon>
        <taxon>Triticeae</taxon>
        <taxon>Triticinae</taxon>
        <taxon>Aegilops</taxon>
    </lineage>
</organism>
<feature type="domain" description="F-box" evidence="1">
    <location>
        <begin position="22"/>
        <end position="62"/>
    </location>
</feature>
<sequence length="441" mass="49008">MSDEITITSSAPAAPASPLDNDDLLEDILLRLPPQRSSLRRVSAVCKRWRGLVADPRFLRRRLEPPLLGALVCSDKEIVFTPILDPTEGTPLERFDLGHCSKRRHYRVLDCRHGRVLVKDRRRTELVVCEPITGEQHRVPIPAEFQWTHGHLDGVVLCAATAPDRMHGSCQSSSYKVALMSMIPCTKLTTFIACVYSSETGIWGSYVSTSAPRASFYTHNHGTLTGSAIYLLPMKDDILQFDLDRGTLAMIEGPGLNEPHKHRIIKAEDGHVGLFVLTEYSIQMWHMKVNYQGVTTWLLRNAAILGISPQVKINKTRLIGYDEDTEAIVLHMRGGVYMVQLKSMQCKKLDGVTNYASCRYYPSKSFRPPVICYGSYKPEDSSFFVGRECDPHGSESPAGMDSHTGSSRLLHATCLAAPAINQGINLATGASYHPSLPLYTP</sequence>
<dbReference type="Pfam" id="PF12937">
    <property type="entry name" value="F-box-like"/>
    <property type="match status" value="1"/>
</dbReference>
<dbReference type="Pfam" id="PF23635">
    <property type="entry name" value="Beta-prop_AT5G49610-like"/>
    <property type="match status" value="1"/>
</dbReference>
<dbReference type="InterPro" id="IPR001810">
    <property type="entry name" value="F-box_dom"/>
</dbReference>
<dbReference type="EnsemblPlants" id="EMT00450">
    <property type="protein sequence ID" value="EMT00450"/>
    <property type="gene ID" value="F775_10427"/>
</dbReference>
<evidence type="ECO:0000259" key="2">
    <source>
        <dbReference type="Pfam" id="PF23635"/>
    </source>
</evidence>
<dbReference type="InterPro" id="IPR036047">
    <property type="entry name" value="F-box-like_dom_sf"/>
</dbReference>
<dbReference type="AlphaFoldDB" id="R7VZ85"/>
<protein>
    <submittedName>
        <fullName evidence="3">Uncharacterized protein</fullName>
    </submittedName>
</protein>
<name>R7VZ85_AEGTA</name>
<dbReference type="InterPro" id="IPR056594">
    <property type="entry name" value="AT5G49610-like_b-prop"/>
</dbReference>
<reference evidence="3" key="1">
    <citation type="submission" date="2015-06" db="UniProtKB">
        <authorList>
            <consortium name="EnsemblPlants"/>
        </authorList>
    </citation>
    <scope>IDENTIFICATION</scope>
</reference>